<dbReference type="EMBL" id="HACG01050515">
    <property type="protein sequence ID" value="CEK97380.1"/>
    <property type="molecule type" value="Transcribed_RNA"/>
</dbReference>
<sequence>KETEISDTNLELSSLPSTVNKLLLSAISNEHLQHFNNKSGTYNISSLVSKQDQNLEQIMNTD</sequence>
<reference evidence="1" key="1">
    <citation type="submission" date="2014-12" db="EMBL/GenBank/DDBJ databases">
        <title>Insight into the proteome of Arion vulgaris.</title>
        <authorList>
            <person name="Aradska J."/>
            <person name="Bulat T."/>
            <person name="Smidak R."/>
            <person name="Sarate P."/>
            <person name="Gangsoo J."/>
            <person name="Sialana F."/>
            <person name="Bilban M."/>
            <person name="Lubec G."/>
        </authorList>
    </citation>
    <scope>NUCLEOTIDE SEQUENCE</scope>
    <source>
        <tissue evidence="1">Skin</tissue>
    </source>
</reference>
<evidence type="ECO:0000313" key="1">
    <source>
        <dbReference type="EMBL" id="CEK97380.1"/>
    </source>
</evidence>
<protein>
    <submittedName>
        <fullName evidence="1">Uncharacterized protein</fullName>
    </submittedName>
</protein>
<accession>A0A0B7BYX9</accession>
<organism evidence="1">
    <name type="scientific">Arion vulgaris</name>
    <dbReference type="NCBI Taxonomy" id="1028688"/>
    <lineage>
        <taxon>Eukaryota</taxon>
        <taxon>Metazoa</taxon>
        <taxon>Spiralia</taxon>
        <taxon>Lophotrochozoa</taxon>
        <taxon>Mollusca</taxon>
        <taxon>Gastropoda</taxon>
        <taxon>Heterobranchia</taxon>
        <taxon>Euthyneura</taxon>
        <taxon>Panpulmonata</taxon>
        <taxon>Eupulmonata</taxon>
        <taxon>Stylommatophora</taxon>
        <taxon>Helicina</taxon>
        <taxon>Arionoidea</taxon>
        <taxon>Arionidae</taxon>
        <taxon>Arion</taxon>
    </lineage>
</organism>
<dbReference type="AlphaFoldDB" id="A0A0B7BYX9"/>
<feature type="non-terminal residue" evidence="1">
    <location>
        <position position="1"/>
    </location>
</feature>
<proteinExistence type="predicted"/>
<gene>
    <name evidence="1" type="primary">ORF215618</name>
</gene>
<name>A0A0B7BYX9_9EUPU</name>